<dbReference type="InterPro" id="IPR032675">
    <property type="entry name" value="LRR_dom_sf"/>
</dbReference>
<keyword evidence="1" id="KW-0175">Coiled coil</keyword>
<sequence length="551" mass="61683">MTDSPPAQWLHTNLVPSDAECQKIRTDVSQRVVRLESVNKRLRELDAERDQLTAERDELETYVDSHKALVAYPRRLPPDVIREIFVACLPTDRNAVMSAQEAPLLLARISSAWRHIALTTPRLWSSLHIPVEFVLEKPEQRIPAVSLWLQRSGVRPISLSLSFTSECEGLDALLDCLAESAARWRNIEVWDAPREVAQRFAGMLRHSIPVPIALQQLGIYRNEYMPWVADWIMPGPAFEAPEVDSFLLRPFFCAQFTHLSLESAGPSNGIALSDVLNLLGQCPRLISFAFVPLDSGPQDPINIGDQYSASKPLAVLSLKSFSIIHPRYLTLKSVGHLLNHLDLPALRQLHVPTTSLVDGDGAGHLSCISTQLETLHINLPSFTETGVQQTLGHFLNLTELSVSNNADDWIWAEPIHLVLDEEACTPQWLLRLLTPARGGTAVCPRLQRLEIRGNSHVSGGTICSFLRGRIQLGSGFRRLAIDWSKDWGRPPVSTTEYEAFRSRGVKVNFLVLSQNNRPTFLCESHPWMGLPSLGMRTSWEAGEWIGAFESY</sequence>
<organism evidence="2 3">
    <name type="scientific">Roridomyces roridus</name>
    <dbReference type="NCBI Taxonomy" id="1738132"/>
    <lineage>
        <taxon>Eukaryota</taxon>
        <taxon>Fungi</taxon>
        <taxon>Dikarya</taxon>
        <taxon>Basidiomycota</taxon>
        <taxon>Agaricomycotina</taxon>
        <taxon>Agaricomycetes</taxon>
        <taxon>Agaricomycetidae</taxon>
        <taxon>Agaricales</taxon>
        <taxon>Marasmiineae</taxon>
        <taxon>Mycenaceae</taxon>
        <taxon>Roridomyces</taxon>
    </lineage>
</organism>
<dbReference type="Proteomes" id="UP001221142">
    <property type="component" value="Unassembled WGS sequence"/>
</dbReference>
<gene>
    <name evidence="2" type="ORF">FB45DRAFT_890683</name>
</gene>
<reference evidence="2" key="1">
    <citation type="submission" date="2023-03" db="EMBL/GenBank/DDBJ databases">
        <title>Massive genome expansion in bonnet fungi (Mycena s.s.) driven by repeated elements and novel gene families across ecological guilds.</title>
        <authorList>
            <consortium name="Lawrence Berkeley National Laboratory"/>
            <person name="Harder C.B."/>
            <person name="Miyauchi S."/>
            <person name="Viragh M."/>
            <person name="Kuo A."/>
            <person name="Thoen E."/>
            <person name="Andreopoulos B."/>
            <person name="Lu D."/>
            <person name="Skrede I."/>
            <person name="Drula E."/>
            <person name="Henrissat B."/>
            <person name="Morin E."/>
            <person name="Kohler A."/>
            <person name="Barry K."/>
            <person name="LaButti K."/>
            <person name="Morin E."/>
            <person name="Salamov A."/>
            <person name="Lipzen A."/>
            <person name="Mereny Z."/>
            <person name="Hegedus B."/>
            <person name="Baldrian P."/>
            <person name="Stursova M."/>
            <person name="Weitz H."/>
            <person name="Taylor A."/>
            <person name="Grigoriev I.V."/>
            <person name="Nagy L.G."/>
            <person name="Martin F."/>
            <person name="Kauserud H."/>
        </authorList>
    </citation>
    <scope>NUCLEOTIDE SEQUENCE</scope>
    <source>
        <strain evidence="2">9284</strain>
    </source>
</reference>
<evidence type="ECO:0000313" key="3">
    <source>
        <dbReference type="Proteomes" id="UP001221142"/>
    </source>
</evidence>
<evidence type="ECO:0000313" key="2">
    <source>
        <dbReference type="EMBL" id="KAJ7646525.1"/>
    </source>
</evidence>
<accession>A0AAD7CDM9</accession>
<evidence type="ECO:0000256" key="1">
    <source>
        <dbReference type="SAM" id="Coils"/>
    </source>
</evidence>
<protein>
    <recommendedName>
        <fullName evidence="4">F-box domain-containing protein</fullName>
    </recommendedName>
</protein>
<proteinExistence type="predicted"/>
<dbReference type="Gene3D" id="3.80.10.10">
    <property type="entry name" value="Ribonuclease Inhibitor"/>
    <property type="match status" value="1"/>
</dbReference>
<dbReference type="SUPFAM" id="SSF52047">
    <property type="entry name" value="RNI-like"/>
    <property type="match status" value="1"/>
</dbReference>
<comment type="caution">
    <text evidence="2">The sequence shown here is derived from an EMBL/GenBank/DDBJ whole genome shotgun (WGS) entry which is preliminary data.</text>
</comment>
<feature type="coiled-coil region" evidence="1">
    <location>
        <begin position="35"/>
        <end position="62"/>
    </location>
</feature>
<dbReference type="EMBL" id="JARKIF010000002">
    <property type="protein sequence ID" value="KAJ7646525.1"/>
    <property type="molecule type" value="Genomic_DNA"/>
</dbReference>
<name>A0AAD7CDM9_9AGAR</name>
<evidence type="ECO:0008006" key="4">
    <source>
        <dbReference type="Google" id="ProtNLM"/>
    </source>
</evidence>
<keyword evidence="3" id="KW-1185">Reference proteome</keyword>
<dbReference type="AlphaFoldDB" id="A0AAD7CDM9"/>